<dbReference type="AlphaFoldDB" id="A0A4P9XR71"/>
<dbReference type="OrthoDB" id="443401at2759"/>
<dbReference type="PANTHER" id="PTHR14398:SF0">
    <property type="entry name" value="ZINC FINGER PROTEIN SWM"/>
    <property type="match status" value="1"/>
</dbReference>
<dbReference type="InterPro" id="IPR045137">
    <property type="entry name" value="RBM26/27"/>
</dbReference>
<evidence type="ECO:0000256" key="2">
    <source>
        <dbReference type="SAM" id="MobiDB-lite"/>
    </source>
</evidence>
<dbReference type="EMBL" id="KZ992670">
    <property type="protein sequence ID" value="RKP07810.1"/>
    <property type="molecule type" value="Genomic_DNA"/>
</dbReference>
<sequence>MGIDQSGYNYGGSGYRGRGGYARGYGGWRGRGRGRGSMTWTPAMAAGGAAPASSPGAHRLDNRTTKIQVRDVTDEIKPLLQTHFATFGEVAALTFSDAGQTAVVQFRTRREAEQAAFRGSQLEGVGTLKMSWFNDPASTAMAPPAVTSPAPVSAGSMMDEDVDLESMENTERSWKR</sequence>
<dbReference type="InterPro" id="IPR012677">
    <property type="entry name" value="Nucleotide-bd_a/b_plait_sf"/>
</dbReference>
<keyword evidence="4" id="KW-1185">Reference proteome</keyword>
<dbReference type="GO" id="GO:0003723">
    <property type="term" value="F:RNA binding"/>
    <property type="evidence" value="ECO:0007669"/>
    <property type="project" value="UniProtKB-KW"/>
</dbReference>
<feature type="region of interest" description="Disordered" evidence="2">
    <location>
        <begin position="149"/>
        <end position="176"/>
    </location>
</feature>
<accession>A0A4P9XR71</accession>
<dbReference type="PANTHER" id="PTHR14398">
    <property type="entry name" value="RNA RECOGNITION RRM/RNP DOMAIN"/>
    <property type="match status" value="1"/>
</dbReference>
<protein>
    <recommendedName>
        <fullName evidence="5">RRM domain-containing protein</fullName>
    </recommendedName>
</protein>
<organism evidence="3 4">
    <name type="scientific">Thamnocephalis sphaerospora</name>
    <dbReference type="NCBI Taxonomy" id="78915"/>
    <lineage>
        <taxon>Eukaryota</taxon>
        <taxon>Fungi</taxon>
        <taxon>Fungi incertae sedis</taxon>
        <taxon>Zoopagomycota</taxon>
        <taxon>Zoopagomycotina</taxon>
        <taxon>Zoopagomycetes</taxon>
        <taxon>Zoopagales</taxon>
        <taxon>Sigmoideomycetaceae</taxon>
        <taxon>Thamnocephalis</taxon>
    </lineage>
</organism>
<keyword evidence="1" id="KW-0694">RNA-binding</keyword>
<dbReference type="Gene3D" id="3.30.70.330">
    <property type="match status" value="1"/>
</dbReference>
<dbReference type="STRING" id="78915.A0A4P9XR71"/>
<dbReference type="SUPFAM" id="SSF54928">
    <property type="entry name" value="RNA-binding domain, RBD"/>
    <property type="match status" value="1"/>
</dbReference>
<reference evidence="4" key="1">
    <citation type="journal article" date="2018" name="Nat. Microbiol.">
        <title>Leveraging single-cell genomics to expand the fungal tree of life.</title>
        <authorList>
            <person name="Ahrendt S.R."/>
            <person name="Quandt C.A."/>
            <person name="Ciobanu D."/>
            <person name="Clum A."/>
            <person name="Salamov A."/>
            <person name="Andreopoulos B."/>
            <person name="Cheng J.F."/>
            <person name="Woyke T."/>
            <person name="Pelin A."/>
            <person name="Henrissat B."/>
            <person name="Reynolds N.K."/>
            <person name="Benny G.L."/>
            <person name="Smith M.E."/>
            <person name="James T.Y."/>
            <person name="Grigoriev I.V."/>
        </authorList>
    </citation>
    <scope>NUCLEOTIDE SEQUENCE [LARGE SCALE GENOMIC DNA]</scope>
    <source>
        <strain evidence="4">RSA 1356</strain>
    </source>
</reference>
<evidence type="ECO:0008006" key="5">
    <source>
        <dbReference type="Google" id="ProtNLM"/>
    </source>
</evidence>
<proteinExistence type="predicted"/>
<evidence type="ECO:0000256" key="1">
    <source>
        <dbReference type="ARBA" id="ARBA00022884"/>
    </source>
</evidence>
<evidence type="ECO:0000313" key="4">
    <source>
        <dbReference type="Proteomes" id="UP000271241"/>
    </source>
</evidence>
<dbReference type="Proteomes" id="UP000271241">
    <property type="component" value="Unassembled WGS sequence"/>
</dbReference>
<gene>
    <name evidence="3" type="ORF">THASP1DRAFT_30370</name>
</gene>
<feature type="compositionally biased region" description="Acidic residues" evidence="2">
    <location>
        <begin position="158"/>
        <end position="168"/>
    </location>
</feature>
<evidence type="ECO:0000313" key="3">
    <source>
        <dbReference type="EMBL" id="RKP07810.1"/>
    </source>
</evidence>
<dbReference type="GO" id="GO:0005634">
    <property type="term" value="C:nucleus"/>
    <property type="evidence" value="ECO:0007669"/>
    <property type="project" value="TreeGrafter"/>
</dbReference>
<name>A0A4P9XR71_9FUNG</name>
<dbReference type="InterPro" id="IPR035979">
    <property type="entry name" value="RBD_domain_sf"/>
</dbReference>